<comment type="caution">
    <text evidence="10">The sequence shown here is derived from an EMBL/GenBank/DDBJ whole genome shotgun (WGS) entry which is preliminary data.</text>
</comment>
<dbReference type="SUPFAM" id="SSF56112">
    <property type="entry name" value="Protein kinase-like (PK-like)"/>
    <property type="match status" value="1"/>
</dbReference>
<dbReference type="PROSITE" id="PS00108">
    <property type="entry name" value="PROTEIN_KINASE_ST"/>
    <property type="match status" value="1"/>
</dbReference>
<dbReference type="GO" id="GO:0004674">
    <property type="term" value="F:protein serine/threonine kinase activity"/>
    <property type="evidence" value="ECO:0007669"/>
    <property type="project" value="UniProtKB-KW"/>
</dbReference>
<dbReference type="SMART" id="SM00220">
    <property type="entry name" value="S_TKc"/>
    <property type="match status" value="1"/>
</dbReference>
<evidence type="ECO:0000256" key="6">
    <source>
        <dbReference type="PROSITE-ProRule" id="PRU10141"/>
    </source>
</evidence>
<protein>
    <recommendedName>
        <fullName evidence="9">Protein kinase domain-containing protein</fullName>
    </recommendedName>
</protein>
<dbReference type="Pfam" id="PF00069">
    <property type="entry name" value="Pkinase"/>
    <property type="match status" value="1"/>
</dbReference>
<comment type="similarity">
    <text evidence="7">Belongs to the protein kinase superfamily.</text>
</comment>
<keyword evidence="1 7" id="KW-0723">Serine/threonine-protein kinase</keyword>
<evidence type="ECO:0000256" key="2">
    <source>
        <dbReference type="ARBA" id="ARBA00022679"/>
    </source>
</evidence>
<accession>A0ABD3NIE5</accession>
<name>A0ABD3NIE5_9STRA</name>
<dbReference type="GO" id="GO:0005524">
    <property type="term" value="F:ATP binding"/>
    <property type="evidence" value="ECO:0007669"/>
    <property type="project" value="UniProtKB-UniRule"/>
</dbReference>
<dbReference type="InterPro" id="IPR011009">
    <property type="entry name" value="Kinase-like_dom_sf"/>
</dbReference>
<keyword evidence="3 6" id="KW-0547">Nucleotide-binding</keyword>
<feature type="region of interest" description="Disordered" evidence="8">
    <location>
        <begin position="352"/>
        <end position="371"/>
    </location>
</feature>
<feature type="domain" description="Protein kinase" evidence="9">
    <location>
        <begin position="67"/>
        <end position="328"/>
    </location>
</feature>
<keyword evidence="5 6" id="KW-0067">ATP-binding</keyword>
<dbReference type="EMBL" id="JALLAZ020001400">
    <property type="protein sequence ID" value="KAL3775698.1"/>
    <property type="molecule type" value="Genomic_DNA"/>
</dbReference>
<dbReference type="PROSITE" id="PS50011">
    <property type="entry name" value="PROTEIN_KINASE_DOM"/>
    <property type="match status" value="1"/>
</dbReference>
<evidence type="ECO:0000256" key="3">
    <source>
        <dbReference type="ARBA" id="ARBA00022741"/>
    </source>
</evidence>
<keyword evidence="11" id="KW-1185">Reference proteome</keyword>
<dbReference type="InterPro" id="IPR017441">
    <property type="entry name" value="Protein_kinase_ATP_BS"/>
</dbReference>
<organism evidence="10 11">
    <name type="scientific">Stephanodiscus triporus</name>
    <dbReference type="NCBI Taxonomy" id="2934178"/>
    <lineage>
        <taxon>Eukaryota</taxon>
        <taxon>Sar</taxon>
        <taxon>Stramenopiles</taxon>
        <taxon>Ochrophyta</taxon>
        <taxon>Bacillariophyta</taxon>
        <taxon>Coscinodiscophyceae</taxon>
        <taxon>Thalassiosirophycidae</taxon>
        <taxon>Stephanodiscales</taxon>
        <taxon>Stephanodiscaceae</taxon>
        <taxon>Stephanodiscus</taxon>
    </lineage>
</organism>
<dbReference type="PANTHER" id="PTHR24349">
    <property type="entry name" value="SERINE/THREONINE-PROTEIN KINASE"/>
    <property type="match status" value="1"/>
</dbReference>
<dbReference type="PROSITE" id="PS00107">
    <property type="entry name" value="PROTEIN_KINASE_ATP"/>
    <property type="match status" value="1"/>
</dbReference>
<dbReference type="InterPro" id="IPR050205">
    <property type="entry name" value="CDPK_Ser/Thr_kinases"/>
</dbReference>
<evidence type="ECO:0000256" key="4">
    <source>
        <dbReference type="ARBA" id="ARBA00022777"/>
    </source>
</evidence>
<dbReference type="InterPro" id="IPR000719">
    <property type="entry name" value="Prot_kinase_dom"/>
</dbReference>
<dbReference type="Proteomes" id="UP001530315">
    <property type="component" value="Unassembled WGS sequence"/>
</dbReference>
<dbReference type="InterPro" id="IPR008271">
    <property type="entry name" value="Ser/Thr_kinase_AS"/>
</dbReference>
<evidence type="ECO:0000256" key="8">
    <source>
        <dbReference type="SAM" id="MobiDB-lite"/>
    </source>
</evidence>
<keyword evidence="2" id="KW-0808">Transferase</keyword>
<evidence type="ECO:0000313" key="10">
    <source>
        <dbReference type="EMBL" id="KAL3775698.1"/>
    </source>
</evidence>
<evidence type="ECO:0000259" key="9">
    <source>
        <dbReference type="PROSITE" id="PS50011"/>
    </source>
</evidence>
<evidence type="ECO:0000256" key="1">
    <source>
        <dbReference type="ARBA" id="ARBA00022527"/>
    </source>
</evidence>
<sequence>MVTFDQEFASSPLKASHTMDTANSSRCDSAPCDEHHRLQDYSVTDRAAPISPNVIPGEYRDIEQKYRVDPRVLGTGYNGSVREAIDRVTGQRLAVKSIRKYDHSRALVREIALLREMDHQSIIRLVDVFEDDDYIHIVTDLCTGGELFDKIVRKTQESNDQSCFAEEEAAMVIYQMLDALSYMHERDIVHRDIKPENILFETADDDSPVKIIDFGLSRKHIANVEQPMSSFVGTPYYIAPEVLQKKYDKSCDLWSVGIISYTLLCGYPPFNGANNDKILDSVRRGRFSFPSADWSCKSRESRDFVRRLLQKDPRRRMTAREAMVHPWILKHAAVDRKEVQMMSDEKPLDVQSMEVVRHESTTSRTPPRRRSLRWTKRDSIRAVDCRFRYTHTLAKQKIQDKGTTPRHPLRSSFL</sequence>
<dbReference type="Gene3D" id="1.10.510.10">
    <property type="entry name" value="Transferase(Phosphotransferase) domain 1"/>
    <property type="match status" value="1"/>
</dbReference>
<evidence type="ECO:0000256" key="7">
    <source>
        <dbReference type="RuleBase" id="RU000304"/>
    </source>
</evidence>
<reference evidence="10 11" key="1">
    <citation type="submission" date="2024-10" db="EMBL/GenBank/DDBJ databases">
        <title>Updated reference genomes for cyclostephanoid diatoms.</title>
        <authorList>
            <person name="Roberts W.R."/>
            <person name="Alverson A.J."/>
        </authorList>
    </citation>
    <scope>NUCLEOTIDE SEQUENCE [LARGE SCALE GENOMIC DNA]</scope>
    <source>
        <strain evidence="10 11">AJA276-08</strain>
    </source>
</reference>
<evidence type="ECO:0000256" key="5">
    <source>
        <dbReference type="ARBA" id="ARBA00022840"/>
    </source>
</evidence>
<feature type="binding site" evidence="6">
    <location>
        <position position="100"/>
    </location>
    <ligand>
        <name>ATP</name>
        <dbReference type="ChEBI" id="CHEBI:30616"/>
    </ligand>
</feature>
<feature type="region of interest" description="Disordered" evidence="8">
    <location>
        <begin position="1"/>
        <end position="31"/>
    </location>
</feature>
<keyword evidence="4" id="KW-0418">Kinase</keyword>
<dbReference type="CDD" id="cd05117">
    <property type="entry name" value="STKc_CAMK"/>
    <property type="match status" value="1"/>
</dbReference>
<gene>
    <name evidence="10" type="ORF">ACHAW5_007586</name>
</gene>
<proteinExistence type="inferred from homology"/>
<evidence type="ECO:0000313" key="11">
    <source>
        <dbReference type="Proteomes" id="UP001530315"/>
    </source>
</evidence>
<dbReference type="AlphaFoldDB" id="A0ABD3NIE5"/>
<feature type="compositionally biased region" description="Polar residues" evidence="8">
    <location>
        <begin position="18"/>
        <end position="27"/>
    </location>
</feature>
<dbReference type="FunFam" id="1.10.510.10:FF:000475">
    <property type="entry name" value="Calcium-dependent protein kinase 5"/>
    <property type="match status" value="1"/>
</dbReference>